<dbReference type="InterPro" id="IPR022952">
    <property type="entry name" value="Archease_arc"/>
</dbReference>
<name>H6Q6U6_PYROT</name>
<keyword evidence="9" id="KW-1185">Reference proteome</keyword>
<evidence type="ECO:0000256" key="1">
    <source>
        <dbReference type="ARBA" id="ARBA00007963"/>
    </source>
</evidence>
<keyword evidence="2 6" id="KW-0819">tRNA processing</keyword>
<dbReference type="HAMAP" id="MF_01222">
    <property type="entry name" value="Archease_arch"/>
    <property type="match status" value="1"/>
</dbReference>
<dbReference type="InterPro" id="IPR036820">
    <property type="entry name" value="Archease_dom_sf"/>
</dbReference>
<feature type="domain" description="Archease" evidence="7">
    <location>
        <begin position="12"/>
        <end position="150"/>
    </location>
</feature>
<sequence length="150" mass="17298">MGNVACAKPADYKYGEHTADVLIEAYGCTLEEAFRNAAIAYADLTYYTERVEPRLVKSLDIEYDDLEGLLFKWIDELLYLFDAEKFAISRKIEVKIEQDGGYRLRAIIYGETYDINKHGFTGLIVKAMTFHMLEIAKVGDYWKLQFVVDI</sequence>
<organism evidence="8 9">
    <name type="scientific">Pyrobaculum oguniense (strain DSM 13380 / JCM 10595 / TE7)</name>
    <dbReference type="NCBI Taxonomy" id="698757"/>
    <lineage>
        <taxon>Archaea</taxon>
        <taxon>Thermoproteota</taxon>
        <taxon>Thermoprotei</taxon>
        <taxon>Thermoproteales</taxon>
        <taxon>Thermoproteaceae</taxon>
        <taxon>Pyrobaculum</taxon>
    </lineage>
</organism>
<evidence type="ECO:0000256" key="2">
    <source>
        <dbReference type="ARBA" id="ARBA00022694"/>
    </source>
</evidence>
<protein>
    <recommendedName>
        <fullName evidence="6">Protein archease</fullName>
    </recommendedName>
</protein>
<feature type="binding site" evidence="6">
    <location>
        <position position="149"/>
    </location>
    <ligand>
        <name>Ca(2+)</name>
        <dbReference type="ChEBI" id="CHEBI:29108"/>
    </ligand>
</feature>
<dbReference type="SUPFAM" id="SSF69819">
    <property type="entry name" value="MTH1598-like"/>
    <property type="match status" value="1"/>
</dbReference>
<dbReference type="GO" id="GO:0006388">
    <property type="term" value="P:tRNA splicing, via endonucleolytic cleavage and ligation"/>
    <property type="evidence" value="ECO:0007669"/>
    <property type="project" value="UniProtKB-UniRule"/>
</dbReference>
<evidence type="ECO:0000256" key="5">
    <source>
        <dbReference type="ARBA" id="ARBA00024970"/>
    </source>
</evidence>
<dbReference type="Gene3D" id="3.55.10.10">
    <property type="entry name" value="Archease domain"/>
    <property type="match status" value="1"/>
</dbReference>
<dbReference type="KEGG" id="pog:Pogu_0299"/>
<dbReference type="AlphaFoldDB" id="H6Q6U6"/>
<feature type="binding site" evidence="6">
    <location>
        <position position="20"/>
    </location>
    <ligand>
        <name>Ca(2+)</name>
        <dbReference type="ChEBI" id="CHEBI:29108"/>
    </ligand>
</feature>
<dbReference type="InterPro" id="IPR023572">
    <property type="entry name" value="Archease_dom"/>
</dbReference>
<accession>H6Q6U6</accession>
<dbReference type="Pfam" id="PF01951">
    <property type="entry name" value="Archease"/>
    <property type="match status" value="1"/>
</dbReference>
<reference evidence="8 9" key="1">
    <citation type="journal article" date="2012" name="Stand. Genomic Sci.">
        <title>Complete genome sequence of Pyrobaculum oguniense.</title>
        <authorList>
            <person name="Bernick D.L."/>
            <person name="Karplus K."/>
            <person name="Lui L.M."/>
            <person name="Coker J.K."/>
            <person name="Murphy J.N."/>
            <person name="Chan P.P."/>
            <person name="Cozen A.E."/>
            <person name="Lowe T.M."/>
        </authorList>
    </citation>
    <scope>NUCLEOTIDE SEQUENCE [LARGE SCALE GENOMIC DNA]</scope>
    <source>
        <strain evidence="8 9">TE7</strain>
    </source>
</reference>
<evidence type="ECO:0000313" key="8">
    <source>
        <dbReference type="EMBL" id="AFA38326.1"/>
    </source>
</evidence>
<evidence type="ECO:0000256" key="4">
    <source>
        <dbReference type="ARBA" id="ARBA00022837"/>
    </source>
</evidence>
<keyword evidence="4 6" id="KW-0106">Calcium</keyword>
<gene>
    <name evidence="8" type="ordered locus">Pogu_0299</name>
</gene>
<feature type="binding site" evidence="6">
    <location>
        <position position="150"/>
    </location>
    <ligand>
        <name>Ca(2+)</name>
        <dbReference type="ChEBI" id="CHEBI:29108"/>
    </ligand>
</feature>
<dbReference type="Proteomes" id="UP000009062">
    <property type="component" value="Chromosome"/>
</dbReference>
<dbReference type="HOGENOM" id="CLU_111362_3_0_2"/>
<dbReference type="GO" id="GO:0005509">
    <property type="term" value="F:calcium ion binding"/>
    <property type="evidence" value="ECO:0007669"/>
    <property type="project" value="UniProtKB-UniRule"/>
</dbReference>
<dbReference type="PANTHER" id="PTHR12682">
    <property type="entry name" value="ARCHEASE"/>
    <property type="match status" value="1"/>
</dbReference>
<keyword evidence="3 6" id="KW-0479">Metal-binding</keyword>
<comment type="function">
    <text evidence="5 6">Activates the tRNA-splicing ligase complex by facilitating the enzymatic turnover of catalytic subunit RtcB. Acts by promoting the guanylylation of RtcB, a key intermediate step in tRNA ligation. Can also alter the NTP specificity of RtcB such that ATP, dGTP or ITP is used efficiently.</text>
</comment>
<evidence type="ECO:0000256" key="3">
    <source>
        <dbReference type="ARBA" id="ARBA00022723"/>
    </source>
</evidence>
<evidence type="ECO:0000259" key="7">
    <source>
        <dbReference type="Pfam" id="PF01951"/>
    </source>
</evidence>
<proteinExistence type="inferred from homology"/>
<dbReference type="STRING" id="698757.Pogu_0299"/>
<dbReference type="PANTHER" id="PTHR12682:SF11">
    <property type="entry name" value="PROTEIN ARCHEASE"/>
    <property type="match status" value="1"/>
</dbReference>
<dbReference type="InterPro" id="IPR002804">
    <property type="entry name" value="Archease"/>
</dbReference>
<comment type="similarity">
    <text evidence="1 6">Belongs to the archease family.</text>
</comment>
<evidence type="ECO:0000256" key="6">
    <source>
        <dbReference type="HAMAP-Rule" id="MF_01222"/>
    </source>
</evidence>
<evidence type="ECO:0000313" key="9">
    <source>
        <dbReference type="Proteomes" id="UP000009062"/>
    </source>
</evidence>
<dbReference type="eggNOG" id="arCOG04055">
    <property type="taxonomic scope" value="Archaea"/>
</dbReference>
<dbReference type="EMBL" id="CP003316">
    <property type="protein sequence ID" value="AFA38326.1"/>
    <property type="molecule type" value="Genomic_DNA"/>
</dbReference>